<proteinExistence type="predicted"/>
<reference evidence="1" key="1">
    <citation type="journal article" date="2023" name="Plant J.">
        <title>Genome sequences and population genomics provide insights into the demographic history, inbreeding, and mutation load of two 'living fossil' tree species of Dipteronia.</title>
        <authorList>
            <person name="Feng Y."/>
            <person name="Comes H.P."/>
            <person name="Chen J."/>
            <person name="Zhu S."/>
            <person name="Lu R."/>
            <person name="Zhang X."/>
            <person name="Li P."/>
            <person name="Qiu J."/>
            <person name="Olsen K.M."/>
            <person name="Qiu Y."/>
        </authorList>
    </citation>
    <scope>NUCLEOTIDE SEQUENCE</scope>
    <source>
        <strain evidence="1">NBL</strain>
    </source>
</reference>
<dbReference type="Proteomes" id="UP001281410">
    <property type="component" value="Unassembled WGS sequence"/>
</dbReference>
<sequence length="143" mass="16463">MRADITNNGSQLWRSLCWGCGLLDLGTRWRIGTWSSVRIFEDRWLPRPVTFKVITPKVENGIWFVRHLRTASGDWNVSLIKNMFVKDDANAILSIPCSLNQRDDSLCWHYTPDGNFSMKSGYKVGMSLNINESTSEKRKTCFV</sequence>
<organism evidence="1 2">
    <name type="scientific">Dipteronia sinensis</name>
    <dbReference type="NCBI Taxonomy" id="43782"/>
    <lineage>
        <taxon>Eukaryota</taxon>
        <taxon>Viridiplantae</taxon>
        <taxon>Streptophyta</taxon>
        <taxon>Embryophyta</taxon>
        <taxon>Tracheophyta</taxon>
        <taxon>Spermatophyta</taxon>
        <taxon>Magnoliopsida</taxon>
        <taxon>eudicotyledons</taxon>
        <taxon>Gunneridae</taxon>
        <taxon>Pentapetalae</taxon>
        <taxon>rosids</taxon>
        <taxon>malvids</taxon>
        <taxon>Sapindales</taxon>
        <taxon>Sapindaceae</taxon>
        <taxon>Hippocastanoideae</taxon>
        <taxon>Acereae</taxon>
        <taxon>Dipteronia</taxon>
    </lineage>
</organism>
<evidence type="ECO:0000313" key="2">
    <source>
        <dbReference type="Proteomes" id="UP001281410"/>
    </source>
</evidence>
<protein>
    <submittedName>
        <fullName evidence="1">Uncharacterized protein</fullName>
    </submittedName>
</protein>
<dbReference type="AlphaFoldDB" id="A0AAE0EJ67"/>
<dbReference type="EMBL" id="JANJYJ010000001">
    <property type="protein sequence ID" value="KAK3230019.1"/>
    <property type="molecule type" value="Genomic_DNA"/>
</dbReference>
<evidence type="ECO:0000313" key="1">
    <source>
        <dbReference type="EMBL" id="KAK3230019.1"/>
    </source>
</evidence>
<accession>A0AAE0EJ67</accession>
<name>A0AAE0EJ67_9ROSI</name>
<comment type="caution">
    <text evidence="1">The sequence shown here is derived from an EMBL/GenBank/DDBJ whole genome shotgun (WGS) entry which is preliminary data.</text>
</comment>
<keyword evidence="2" id="KW-1185">Reference proteome</keyword>
<gene>
    <name evidence="1" type="ORF">Dsin_001900</name>
</gene>